<sequence length="109" mass="11621">MVIDLPAPIAGYFEADGARDASAAADCFTTGAVVHDDGHVHTGRDAIRGWIEDYFARYNSFAEPFAIAEEGGRTVVSTHVAGDFPGSPIDLRYMFTLADGGISDLEVKP</sequence>
<dbReference type="InterPro" id="IPR032710">
    <property type="entry name" value="NTF2-like_dom_sf"/>
</dbReference>
<evidence type="ECO:0000313" key="3">
    <source>
        <dbReference type="Proteomes" id="UP000282971"/>
    </source>
</evidence>
<dbReference type="InterPro" id="IPR037401">
    <property type="entry name" value="SnoaL-like"/>
</dbReference>
<accession>A0A437M178</accession>
<dbReference type="Proteomes" id="UP000282971">
    <property type="component" value="Unassembled WGS sequence"/>
</dbReference>
<gene>
    <name evidence="2" type="ORF">EOD43_16690</name>
</gene>
<feature type="domain" description="SnoaL-like" evidence="1">
    <location>
        <begin position="11"/>
        <end position="102"/>
    </location>
</feature>
<evidence type="ECO:0000313" key="2">
    <source>
        <dbReference type="EMBL" id="RVT91346.1"/>
    </source>
</evidence>
<dbReference type="EMBL" id="SACN01000002">
    <property type="protein sequence ID" value="RVT91346.1"/>
    <property type="molecule type" value="Genomic_DNA"/>
</dbReference>
<dbReference type="RefSeq" id="WP_127745169.1">
    <property type="nucleotide sequence ID" value="NZ_SACN01000002.1"/>
</dbReference>
<proteinExistence type="predicted"/>
<dbReference type="OrthoDB" id="8684708at2"/>
<keyword evidence="3" id="KW-1185">Reference proteome</keyword>
<dbReference type="Pfam" id="PF12680">
    <property type="entry name" value="SnoaL_2"/>
    <property type="match status" value="1"/>
</dbReference>
<evidence type="ECO:0000259" key="1">
    <source>
        <dbReference type="Pfam" id="PF12680"/>
    </source>
</evidence>
<protein>
    <submittedName>
        <fullName evidence="2">Nuclear transport factor 2 family protein</fullName>
    </submittedName>
</protein>
<reference evidence="2 3" key="1">
    <citation type="submission" date="2019-01" db="EMBL/GenBank/DDBJ databases">
        <authorList>
            <person name="Chen W.-M."/>
        </authorList>
    </citation>
    <scope>NUCLEOTIDE SEQUENCE [LARGE SCALE GENOMIC DNA]</scope>
    <source>
        <strain evidence="2 3">CCP-7</strain>
    </source>
</reference>
<name>A0A437M178_9SPHN</name>
<dbReference type="SUPFAM" id="SSF54427">
    <property type="entry name" value="NTF2-like"/>
    <property type="match status" value="1"/>
</dbReference>
<dbReference type="Gene3D" id="3.10.450.50">
    <property type="match status" value="1"/>
</dbReference>
<dbReference type="AlphaFoldDB" id="A0A437M178"/>
<organism evidence="2 3">
    <name type="scientific">Sphingomonas crocodyli</name>
    <dbReference type="NCBI Taxonomy" id="1979270"/>
    <lineage>
        <taxon>Bacteria</taxon>
        <taxon>Pseudomonadati</taxon>
        <taxon>Pseudomonadota</taxon>
        <taxon>Alphaproteobacteria</taxon>
        <taxon>Sphingomonadales</taxon>
        <taxon>Sphingomonadaceae</taxon>
        <taxon>Sphingomonas</taxon>
    </lineage>
</organism>
<comment type="caution">
    <text evidence="2">The sequence shown here is derived from an EMBL/GenBank/DDBJ whole genome shotgun (WGS) entry which is preliminary data.</text>
</comment>